<evidence type="ECO:0000313" key="2">
    <source>
        <dbReference type="EMBL" id="PKI42490.1"/>
    </source>
</evidence>
<evidence type="ECO:0000256" key="1">
    <source>
        <dbReference type="SAM" id="MobiDB-lite"/>
    </source>
</evidence>
<dbReference type="Proteomes" id="UP000233551">
    <property type="component" value="Unassembled WGS sequence"/>
</dbReference>
<feature type="compositionally biased region" description="Low complexity" evidence="1">
    <location>
        <begin position="77"/>
        <end position="92"/>
    </location>
</feature>
<keyword evidence="3" id="KW-1185">Reference proteome</keyword>
<organism evidence="2 3">
    <name type="scientific">Punica granatum</name>
    <name type="common">Pomegranate</name>
    <dbReference type="NCBI Taxonomy" id="22663"/>
    <lineage>
        <taxon>Eukaryota</taxon>
        <taxon>Viridiplantae</taxon>
        <taxon>Streptophyta</taxon>
        <taxon>Embryophyta</taxon>
        <taxon>Tracheophyta</taxon>
        <taxon>Spermatophyta</taxon>
        <taxon>Magnoliopsida</taxon>
        <taxon>eudicotyledons</taxon>
        <taxon>Gunneridae</taxon>
        <taxon>Pentapetalae</taxon>
        <taxon>rosids</taxon>
        <taxon>malvids</taxon>
        <taxon>Myrtales</taxon>
        <taxon>Lythraceae</taxon>
        <taxon>Punica</taxon>
    </lineage>
</organism>
<reference evidence="2 3" key="1">
    <citation type="submission" date="2017-11" db="EMBL/GenBank/DDBJ databases">
        <title>De-novo sequencing of pomegranate (Punica granatum L.) genome.</title>
        <authorList>
            <person name="Akparov Z."/>
            <person name="Amiraslanov A."/>
            <person name="Hajiyeva S."/>
            <person name="Abbasov M."/>
            <person name="Kaur K."/>
            <person name="Hamwieh A."/>
            <person name="Solovyev V."/>
            <person name="Salamov A."/>
            <person name="Braich B."/>
            <person name="Kosarev P."/>
            <person name="Mahmoud A."/>
            <person name="Hajiyev E."/>
            <person name="Babayeva S."/>
            <person name="Izzatullayeva V."/>
            <person name="Mammadov A."/>
            <person name="Mammadov A."/>
            <person name="Sharifova S."/>
            <person name="Ojaghi J."/>
            <person name="Eynullazada K."/>
            <person name="Bayramov B."/>
            <person name="Abdulazimova A."/>
            <person name="Shahmuradov I."/>
        </authorList>
    </citation>
    <scope>NUCLEOTIDE SEQUENCE [LARGE SCALE GENOMIC DNA]</scope>
    <source>
        <strain evidence="3">cv. AG2017</strain>
        <tissue evidence="2">Leaf</tissue>
    </source>
</reference>
<name>A0A2I0IFL0_PUNGR</name>
<comment type="caution">
    <text evidence="2">The sequence shown here is derived from an EMBL/GenBank/DDBJ whole genome shotgun (WGS) entry which is preliminary data.</text>
</comment>
<proteinExistence type="predicted"/>
<sequence>MISTVESGKSKGKEGSRPLIGDPDPSTKVAGTHRGYWRPRWRSGGGRLAAQPRIDWGFQVEGPRSVLDWGRQSLISVEGSGSSIGGPNSNRSRTSDLVSPVDSGLEPPIGDPDPSTKVAGVLRGHRRPLLPFRFSL</sequence>
<evidence type="ECO:0000313" key="3">
    <source>
        <dbReference type="Proteomes" id="UP000233551"/>
    </source>
</evidence>
<feature type="region of interest" description="Disordered" evidence="1">
    <location>
        <begin position="77"/>
        <end position="119"/>
    </location>
</feature>
<dbReference type="EMBL" id="PGOL01003151">
    <property type="protein sequence ID" value="PKI42490.1"/>
    <property type="molecule type" value="Genomic_DNA"/>
</dbReference>
<gene>
    <name evidence="2" type="ORF">CRG98_037079</name>
</gene>
<accession>A0A2I0IFL0</accession>
<dbReference type="AlphaFoldDB" id="A0A2I0IFL0"/>
<protein>
    <submittedName>
        <fullName evidence="2">Uncharacterized protein</fullName>
    </submittedName>
</protein>
<feature type="region of interest" description="Disordered" evidence="1">
    <location>
        <begin position="1"/>
        <end position="48"/>
    </location>
</feature>